<dbReference type="InterPro" id="IPR003829">
    <property type="entry name" value="Pirin_N_dom"/>
</dbReference>
<accession>A0AAD4I502</accession>
<protein>
    <recommendedName>
        <fullName evidence="3">Pirin N-terminal domain-containing protein</fullName>
    </recommendedName>
</protein>
<dbReference type="Gene3D" id="2.60.120.10">
    <property type="entry name" value="Jelly Rolls"/>
    <property type="match status" value="1"/>
</dbReference>
<dbReference type="AlphaFoldDB" id="A0AAD4I502"/>
<sequence>MQVLPIIRIVGGVDYEDFTGNCGTLEAGDLQFVTAGRVIMDSEIPVHHNGARNISMQLWFDLPKELKYCEPKYQDFKAKEIPEATEDG</sequence>
<comment type="caution">
    <text evidence="4">The sequence shown here is derived from an EMBL/GenBank/DDBJ whole genome shotgun (WGS) entry which is preliminary data.</text>
</comment>
<evidence type="ECO:0000313" key="5">
    <source>
        <dbReference type="Proteomes" id="UP001199106"/>
    </source>
</evidence>
<dbReference type="EMBL" id="JAANER010000009">
    <property type="protein sequence ID" value="KAG9185983.1"/>
    <property type="molecule type" value="Genomic_DNA"/>
</dbReference>
<dbReference type="PANTHER" id="PTHR13903">
    <property type="entry name" value="PIRIN-RELATED"/>
    <property type="match status" value="1"/>
</dbReference>
<dbReference type="PANTHER" id="PTHR13903:SF8">
    <property type="entry name" value="PIRIN"/>
    <property type="match status" value="1"/>
</dbReference>
<dbReference type="SUPFAM" id="SSF51182">
    <property type="entry name" value="RmlC-like cupins"/>
    <property type="match status" value="1"/>
</dbReference>
<dbReference type="InterPro" id="IPR012093">
    <property type="entry name" value="Pirin"/>
</dbReference>
<evidence type="ECO:0000313" key="4">
    <source>
        <dbReference type="EMBL" id="KAG9185983.1"/>
    </source>
</evidence>
<dbReference type="InterPro" id="IPR011051">
    <property type="entry name" value="RmlC_Cupin_sf"/>
</dbReference>
<name>A0AAD4I502_9PLEO</name>
<evidence type="ECO:0000259" key="3">
    <source>
        <dbReference type="Pfam" id="PF02678"/>
    </source>
</evidence>
<dbReference type="Proteomes" id="UP001199106">
    <property type="component" value="Unassembled WGS sequence"/>
</dbReference>
<organism evidence="4 5">
    <name type="scientific">Alternaria panax</name>
    <dbReference type="NCBI Taxonomy" id="48097"/>
    <lineage>
        <taxon>Eukaryota</taxon>
        <taxon>Fungi</taxon>
        <taxon>Dikarya</taxon>
        <taxon>Ascomycota</taxon>
        <taxon>Pezizomycotina</taxon>
        <taxon>Dothideomycetes</taxon>
        <taxon>Pleosporomycetidae</taxon>
        <taxon>Pleosporales</taxon>
        <taxon>Pleosporineae</taxon>
        <taxon>Pleosporaceae</taxon>
        <taxon>Alternaria</taxon>
        <taxon>Alternaria sect. Panax</taxon>
    </lineage>
</organism>
<reference evidence="4" key="1">
    <citation type="submission" date="2021-07" db="EMBL/GenBank/DDBJ databases">
        <title>Genome Resource of American Ginseng Black Spot Pathogen Alternaria panax.</title>
        <authorList>
            <person name="Qiu C."/>
            <person name="Wang W."/>
            <person name="Liu Z."/>
        </authorList>
    </citation>
    <scope>NUCLEOTIDE SEQUENCE</scope>
    <source>
        <strain evidence="4">BNCC115425</strain>
    </source>
</reference>
<evidence type="ECO:0000256" key="2">
    <source>
        <dbReference type="RuleBase" id="RU003457"/>
    </source>
</evidence>
<gene>
    <name evidence="4" type="ORF">G6011_02539</name>
</gene>
<proteinExistence type="inferred from homology"/>
<comment type="similarity">
    <text evidence="1 2">Belongs to the pirin family.</text>
</comment>
<dbReference type="Pfam" id="PF02678">
    <property type="entry name" value="Pirin"/>
    <property type="match status" value="1"/>
</dbReference>
<feature type="domain" description="Pirin N-terminal" evidence="3">
    <location>
        <begin position="10"/>
        <end position="59"/>
    </location>
</feature>
<keyword evidence="5" id="KW-1185">Reference proteome</keyword>
<dbReference type="InterPro" id="IPR014710">
    <property type="entry name" value="RmlC-like_jellyroll"/>
</dbReference>
<evidence type="ECO:0000256" key="1">
    <source>
        <dbReference type="ARBA" id="ARBA00008416"/>
    </source>
</evidence>